<keyword evidence="2" id="KW-1185">Reference proteome</keyword>
<accession>A0AAV7H495</accession>
<protein>
    <submittedName>
        <fullName evidence="1">Uncharacterized protein</fullName>
    </submittedName>
</protein>
<name>A0AAV7H495_DENCH</name>
<dbReference type="AlphaFoldDB" id="A0AAV7H495"/>
<proteinExistence type="predicted"/>
<evidence type="ECO:0000313" key="2">
    <source>
        <dbReference type="Proteomes" id="UP000775213"/>
    </source>
</evidence>
<dbReference type="Proteomes" id="UP000775213">
    <property type="component" value="Unassembled WGS sequence"/>
</dbReference>
<gene>
    <name evidence="1" type="ORF">IEQ34_006662</name>
</gene>
<comment type="caution">
    <text evidence="1">The sequence shown here is derived from an EMBL/GenBank/DDBJ whole genome shotgun (WGS) entry which is preliminary data.</text>
</comment>
<organism evidence="1 2">
    <name type="scientific">Dendrobium chrysotoxum</name>
    <name type="common">Orchid</name>
    <dbReference type="NCBI Taxonomy" id="161865"/>
    <lineage>
        <taxon>Eukaryota</taxon>
        <taxon>Viridiplantae</taxon>
        <taxon>Streptophyta</taxon>
        <taxon>Embryophyta</taxon>
        <taxon>Tracheophyta</taxon>
        <taxon>Spermatophyta</taxon>
        <taxon>Magnoliopsida</taxon>
        <taxon>Liliopsida</taxon>
        <taxon>Asparagales</taxon>
        <taxon>Orchidaceae</taxon>
        <taxon>Epidendroideae</taxon>
        <taxon>Malaxideae</taxon>
        <taxon>Dendrobiinae</taxon>
        <taxon>Dendrobium</taxon>
    </lineage>
</organism>
<evidence type="ECO:0000313" key="1">
    <source>
        <dbReference type="EMBL" id="KAH0463876.1"/>
    </source>
</evidence>
<reference evidence="1 2" key="1">
    <citation type="journal article" date="2021" name="Hortic Res">
        <title>Chromosome-scale assembly of the Dendrobium chrysotoxum genome enhances the understanding of orchid evolution.</title>
        <authorList>
            <person name="Zhang Y."/>
            <person name="Zhang G.Q."/>
            <person name="Zhang D."/>
            <person name="Liu X.D."/>
            <person name="Xu X.Y."/>
            <person name="Sun W.H."/>
            <person name="Yu X."/>
            <person name="Zhu X."/>
            <person name="Wang Z.W."/>
            <person name="Zhao X."/>
            <person name="Zhong W.Y."/>
            <person name="Chen H."/>
            <person name="Yin W.L."/>
            <person name="Huang T."/>
            <person name="Niu S.C."/>
            <person name="Liu Z.J."/>
        </authorList>
    </citation>
    <scope>NUCLEOTIDE SEQUENCE [LARGE SCALE GENOMIC DNA]</scope>
    <source>
        <strain evidence="1">Lindl</strain>
    </source>
</reference>
<dbReference type="EMBL" id="JAGFBR010000007">
    <property type="protein sequence ID" value="KAH0463876.1"/>
    <property type="molecule type" value="Genomic_DNA"/>
</dbReference>
<sequence>MQMIMNRDWETLCEESLTVIINIVHEFFANTKEALNNKCYIGVIYLTQTSKAWHYFIFACILPSKNISEVIWYQAILNYSIQLGHSINVFKIIHSSIIYIIRGTTL</sequence>